<dbReference type="GO" id="GO:0070009">
    <property type="term" value="F:serine-type aminopeptidase activity"/>
    <property type="evidence" value="ECO:0007669"/>
    <property type="project" value="UniProtKB-UniRule"/>
</dbReference>
<evidence type="ECO:0000256" key="6">
    <source>
        <dbReference type="ARBA" id="ARBA00022825"/>
    </source>
</evidence>
<dbReference type="Proteomes" id="UP000184050">
    <property type="component" value="Unassembled WGS sequence"/>
</dbReference>
<organism evidence="8 9">
    <name type="scientific">Tangfeifania diversioriginum</name>
    <dbReference type="NCBI Taxonomy" id="1168035"/>
    <lineage>
        <taxon>Bacteria</taxon>
        <taxon>Pseudomonadati</taxon>
        <taxon>Bacteroidota</taxon>
        <taxon>Bacteroidia</taxon>
        <taxon>Marinilabiliales</taxon>
        <taxon>Prolixibacteraceae</taxon>
        <taxon>Tangfeifania</taxon>
    </lineage>
</organism>
<evidence type="ECO:0000256" key="7">
    <source>
        <dbReference type="RuleBase" id="RU366067"/>
    </source>
</evidence>
<sequence>MRRLTFSILFITFVITSLSAKEGMWIPLLLEKYNLAEMQEMGFKLSAQDIYDVNNASMKDAVAVFGGGCTSEMISPEGLLITNHHCGYRQIQSHSTLENDYLTNGFWAMSRDEELPNPGLTVRFLEYMKDVTKEVLAGTEGLSANEAEKKIKTNSQKIENEASENGKLMTRVKPLFYGNQYFLYVYKVFKDVRLVGAPPSAIGKFGGDTDNWMWPRHTGDFSLFRIYADKNNEPAEYSPDNVPYQPQKYFPISLGGVQPEDFTMVFGNPGSTMQYIPSHEVDIIMNQRDPDRIAIRDKKLEVIGEAMEADPKTRIQYAAKYASISNAWKKWQGEILGLERLDAVNKKLEFENEFESWARANNTWENEYREVFANFDQLYAVYSEFIQASDYYSEVVLRGVEIFRLASRINNIINNLENEQPERAEKQLKEMDTYLPGFFKDFNQNVDEQLFDVLLPLLAADLKDEFLPDYYNELMDKKWEKLVAKVYQKSILFDENELKELLEDGHEKQLLKLRKDPLVQLYNRLNFHYETVIKPVVDSLNNSINQNMKTYMAGIMQMKEGEPLYPDANLTLRVAYGKVEGYEPRDGIKYKHYTTLEGIMEKDNPEIYDYNVPDRLKELYETKDFGPYAADKGYLPVCFTASNHTTGGNSGSPIVNAEGHLVGVNFDRCWEGTMSDIMYDPEQSRNISIDIRYALFLIDKFAGAGYLLEEMDIVEN</sequence>
<evidence type="ECO:0000256" key="3">
    <source>
        <dbReference type="ARBA" id="ARBA00022670"/>
    </source>
</evidence>
<keyword evidence="4" id="KW-0732">Signal</keyword>
<evidence type="ECO:0000313" key="9">
    <source>
        <dbReference type="Proteomes" id="UP000184050"/>
    </source>
</evidence>
<proteinExistence type="inferred from homology"/>
<dbReference type="STRING" id="1168035.SAMN05444280_10382"/>
<dbReference type="EMBL" id="FQZE01000003">
    <property type="protein sequence ID" value="SHI54035.1"/>
    <property type="molecule type" value="Genomic_DNA"/>
</dbReference>
<dbReference type="InterPro" id="IPR043504">
    <property type="entry name" value="Peptidase_S1_PA_chymotrypsin"/>
</dbReference>
<dbReference type="InterPro" id="IPR019500">
    <property type="entry name" value="Pep_S46"/>
</dbReference>
<keyword evidence="3 7" id="KW-0645">Protease</keyword>
<evidence type="ECO:0000256" key="4">
    <source>
        <dbReference type="ARBA" id="ARBA00022729"/>
    </source>
</evidence>
<dbReference type="GO" id="GO:0043171">
    <property type="term" value="P:peptide catabolic process"/>
    <property type="evidence" value="ECO:0007669"/>
    <property type="project" value="UniProtKB-UniRule"/>
</dbReference>
<dbReference type="PANTHER" id="PTHR38469:SF1">
    <property type="entry name" value="PERIPLASMIC PEPTIDASE SUBFAMILY S1B"/>
    <property type="match status" value="1"/>
</dbReference>
<evidence type="ECO:0000256" key="5">
    <source>
        <dbReference type="ARBA" id="ARBA00022801"/>
    </source>
</evidence>
<dbReference type="OrthoDB" id="9805367at2"/>
<name>A0A1M6BZ02_9BACT</name>
<comment type="function">
    <text evidence="7">Catalyzes the removal of dipeptides from the N-terminus of oligopeptides.</text>
</comment>
<reference evidence="8 9" key="1">
    <citation type="submission" date="2016-11" db="EMBL/GenBank/DDBJ databases">
        <authorList>
            <person name="Jaros S."/>
            <person name="Januszkiewicz K."/>
            <person name="Wedrychowicz H."/>
        </authorList>
    </citation>
    <scope>NUCLEOTIDE SEQUENCE [LARGE SCALE GENOMIC DNA]</scope>
    <source>
        <strain evidence="8 9">DSM 27063</strain>
    </source>
</reference>
<keyword evidence="2 7" id="KW-0031">Aminopeptidase</keyword>
<evidence type="ECO:0000256" key="2">
    <source>
        <dbReference type="ARBA" id="ARBA00022438"/>
    </source>
</evidence>
<dbReference type="InterPro" id="IPR009003">
    <property type="entry name" value="Peptidase_S1_PA"/>
</dbReference>
<dbReference type="EC" id="3.4.14.-" evidence="7"/>
<dbReference type="GO" id="GO:0008239">
    <property type="term" value="F:dipeptidyl-peptidase activity"/>
    <property type="evidence" value="ECO:0007669"/>
    <property type="project" value="UniProtKB-UniRule"/>
</dbReference>
<dbReference type="PANTHER" id="PTHR38469">
    <property type="entry name" value="PERIPLASMIC PEPTIDASE SUBFAMILY S1B"/>
    <property type="match status" value="1"/>
</dbReference>
<protein>
    <recommendedName>
        <fullName evidence="7">Dipeptidyl-peptidase</fullName>
        <ecNumber evidence="7">3.4.14.-</ecNumber>
    </recommendedName>
</protein>
<accession>A0A1M6BZ02</accession>
<keyword evidence="5 7" id="KW-0378">Hydrolase</keyword>
<gene>
    <name evidence="8" type="ORF">SAMN05444280_10382</name>
</gene>
<keyword evidence="9" id="KW-1185">Reference proteome</keyword>
<dbReference type="SUPFAM" id="SSF50494">
    <property type="entry name" value="Trypsin-like serine proteases"/>
    <property type="match status" value="1"/>
</dbReference>
<evidence type="ECO:0000313" key="8">
    <source>
        <dbReference type="EMBL" id="SHI54035.1"/>
    </source>
</evidence>
<dbReference type="RefSeq" id="WP_073165532.1">
    <property type="nucleotide sequence ID" value="NZ_FQZE01000003.1"/>
</dbReference>
<dbReference type="GO" id="GO:0006508">
    <property type="term" value="P:proteolysis"/>
    <property type="evidence" value="ECO:0007669"/>
    <property type="project" value="UniProtKB-KW"/>
</dbReference>
<comment type="similarity">
    <text evidence="1 7">Belongs to the peptidase S46 family.</text>
</comment>
<dbReference type="Gene3D" id="2.40.10.10">
    <property type="entry name" value="Trypsin-like serine proteases"/>
    <property type="match status" value="1"/>
</dbReference>
<keyword evidence="6 7" id="KW-0720">Serine protease</keyword>
<dbReference type="AlphaFoldDB" id="A0A1M6BZ02"/>
<dbReference type="Pfam" id="PF10459">
    <property type="entry name" value="Peptidase_S46"/>
    <property type="match status" value="1"/>
</dbReference>
<evidence type="ECO:0000256" key="1">
    <source>
        <dbReference type="ARBA" id="ARBA00010491"/>
    </source>
</evidence>